<comment type="caution">
    <text evidence="3">The sequence shown here is derived from an EMBL/GenBank/DDBJ whole genome shotgun (WGS) entry which is preliminary data.</text>
</comment>
<evidence type="ECO:0000259" key="2">
    <source>
        <dbReference type="Pfam" id="PF01926"/>
    </source>
</evidence>
<dbReference type="AlphaFoldDB" id="A0A8H4KIR2"/>
<organism evidence="3 4">
    <name type="scientific">Fusarium austroafricanum</name>
    <dbReference type="NCBI Taxonomy" id="2364996"/>
    <lineage>
        <taxon>Eukaryota</taxon>
        <taxon>Fungi</taxon>
        <taxon>Dikarya</taxon>
        <taxon>Ascomycota</taxon>
        <taxon>Pezizomycotina</taxon>
        <taxon>Sordariomycetes</taxon>
        <taxon>Hypocreomycetidae</taxon>
        <taxon>Hypocreales</taxon>
        <taxon>Nectriaceae</taxon>
        <taxon>Fusarium</taxon>
        <taxon>Fusarium concolor species complex</taxon>
    </lineage>
</organism>
<dbReference type="InterPro" id="IPR006073">
    <property type="entry name" value="GTP-bd"/>
</dbReference>
<evidence type="ECO:0000313" key="3">
    <source>
        <dbReference type="EMBL" id="KAF4450875.1"/>
    </source>
</evidence>
<dbReference type="PANTHER" id="PTHR32046:SF11">
    <property type="entry name" value="IMMUNE-ASSOCIATED NUCLEOTIDE-BINDING PROTEIN 10-LIKE"/>
    <property type="match status" value="1"/>
</dbReference>
<dbReference type="OrthoDB" id="8954335at2759"/>
<evidence type="ECO:0000313" key="4">
    <source>
        <dbReference type="Proteomes" id="UP000605986"/>
    </source>
</evidence>
<feature type="coiled-coil region" evidence="1">
    <location>
        <begin position="229"/>
        <end position="260"/>
    </location>
</feature>
<keyword evidence="4" id="KW-1185">Reference proteome</keyword>
<dbReference type="GO" id="GO:0005525">
    <property type="term" value="F:GTP binding"/>
    <property type="evidence" value="ECO:0007669"/>
    <property type="project" value="InterPro"/>
</dbReference>
<dbReference type="Proteomes" id="UP000605986">
    <property type="component" value="Unassembled WGS sequence"/>
</dbReference>
<reference evidence="3" key="1">
    <citation type="submission" date="2020-01" db="EMBL/GenBank/DDBJ databases">
        <title>Identification and distribution of gene clusters putatively required for synthesis of sphingolipid metabolism inhibitors in phylogenetically diverse species of the filamentous fungus Fusarium.</title>
        <authorList>
            <person name="Kim H.-S."/>
            <person name="Busman M."/>
            <person name="Brown D.W."/>
            <person name="Divon H."/>
            <person name="Uhlig S."/>
            <person name="Proctor R.H."/>
        </authorList>
    </citation>
    <scope>NUCLEOTIDE SEQUENCE</scope>
    <source>
        <strain evidence="3">NRRL 53441</strain>
    </source>
</reference>
<evidence type="ECO:0000256" key="1">
    <source>
        <dbReference type="SAM" id="Coils"/>
    </source>
</evidence>
<dbReference type="SUPFAM" id="SSF52540">
    <property type="entry name" value="P-loop containing nucleoside triphosphate hydrolases"/>
    <property type="match status" value="2"/>
</dbReference>
<gene>
    <name evidence="3" type="ORF">F53441_6063</name>
</gene>
<proteinExistence type="predicted"/>
<dbReference type="EMBL" id="JAADJG010000238">
    <property type="protein sequence ID" value="KAF4450875.1"/>
    <property type="molecule type" value="Genomic_DNA"/>
</dbReference>
<feature type="coiled-coil region" evidence="1">
    <location>
        <begin position="298"/>
        <end position="424"/>
    </location>
</feature>
<keyword evidence="1" id="KW-0175">Coiled coil</keyword>
<name>A0A8H4KIR2_9HYPO</name>
<dbReference type="PANTHER" id="PTHR32046">
    <property type="entry name" value="G DOMAIN-CONTAINING PROTEIN"/>
    <property type="match status" value="1"/>
</dbReference>
<dbReference type="CDD" id="cd00882">
    <property type="entry name" value="Ras_like_GTPase"/>
    <property type="match status" value="2"/>
</dbReference>
<feature type="domain" description="G" evidence="2">
    <location>
        <begin position="454"/>
        <end position="520"/>
    </location>
</feature>
<dbReference type="Pfam" id="PF01926">
    <property type="entry name" value="MMR_HSR1"/>
    <property type="match status" value="1"/>
</dbReference>
<protein>
    <submittedName>
        <fullName evidence="3">GTP binding domain protein</fullName>
    </submittedName>
</protein>
<sequence>MDSNIIDLAALSPDDILIAVMGVTGAGKSTFISQVTGQEVGIGHGLISHTAAVGIYSHRISADQCVYLVDAPGFDDTACKDTEILKEVAFFFSQIYKNNVQLAGIIYLHRITDNQVSGTALKNLSTFKQLCGKDAFGHVVLCTSMWDNLDTGLPDIGEQREKELITRSEFWGAMHSGGSQVVRWLNTKESAQAVIDKIFKFHEHNGKAKLQIQQELVDKNLSLDETGAGQEVQREILAAKAELQEQIKQIRVDHKEMMRQSNETMAKQMAPQREAFETELSETIEAQEKLKISLECLMEQKTAEYEKLLATAMSEQQQLTEALKQNEVEYARARRQQLEDEESFQEAQDHFNSEVEALKGQIQDQGKELEEKKRLEKELQVAQELQVELEKQQLEEEHAAHLEQQEIEKRLEKKRKRKERMRDGLAVDVHKATGTILFSNITIMAESKAQGVYVALMGLTGAGKSTFINHCTKQEVEVGGTESVRVYSFDYRPGITINLVDTPGFDDTNRKDSDVLRDISAWLSKSYTEKVRLNGILYLHRISDPRMQGSGKMSINLLMRLCGKDALKSVVLTTTMWENVEADVGERREKELEDTEEFWGFMKRYGPQTRRH</sequence>
<dbReference type="Gene3D" id="3.40.50.300">
    <property type="entry name" value="P-loop containing nucleotide triphosphate hydrolases"/>
    <property type="match status" value="2"/>
</dbReference>
<dbReference type="InterPro" id="IPR027417">
    <property type="entry name" value="P-loop_NTPase"/>
</dbReference>
<accession>A0A8H4KIR2</accession>